<name>A0A6G0XGD4_9STRA</name>
<dbReference type="Proteomes" id="UP000481153">
    <property type="component" value="Unassembled WGS sequence"/>
</dbReference>
<sequence length="127" mass="13996">MPSEPSMSRCPLDAFGGSKSCEFLNFTTSSSDAGRHAKGMFRRLQGLEVSWLDDGFVERCSTAGRLINHGKMGLDAAKRSDRTFHGENDLFHVVVAKGSSRSQPRRTARWGSFRCHSSSSPSLAWNV</sequence>
<accession>A0A6G0XGD4</accession>
<dbReference type="EMBL" id="VJMJ01000064">
    <property type="protein sequence ID" value="KAF0739364.1"/>
    <property type="molecule type" value="Genomic_DNA"/>
</dbReference>
<evidence type="ECO:0000313" key="1">
    <source>
        <dbReference type="EMBL" id="KAF0739364.1"/>
    </source>
</evidence>
<protein>
    <submittedName>
        <fullName evidence="1">Uncharacterized protein</fullName>
    </submittedName>
</protein>
<gene>
    <name evidence="1" type="ORF">Ae201684_004933</name>
</gene>
<proteinExistence type="predicted"/>
<comment type="caution">
    <text evidence="1">The sequence shown here is derived from an EMBL/GenBank/DDBJ whole genome shotgun (WGS) entry which is preliminary data.</text>
</comment>
<organism evidence="1 2">
    <name type="scientific">Aphanomyces euteiches</name>
    <dbReference type="NCBI Taxonomy" id="100861"/>
    <lineage>
        <taxon>Eukaryota</taxon>
        <taxon>Sar</taxon>
        <taxon>Stramenopiles</taxon>
        <taxon>Oomycota</taxon>
        <taxon>Saprolegniomycetes</taxon>
        <taxon>Saprolegniales</taxon>
        <taxon>Verrucalvaceae</taxon>
        <taxon>Aphanomyces</taxon>
    </lineage>
</organism>
<evidence type="ECO:0000313" key="2">
    <source>
        <dbReference type="Proteomes" id="UP000481153"/>
    </source>
</evidence>
<reference evidence="1 2" key="1">
    <citation type="submission" date="2019-07" db="EMBL/GenBank/DDBJ databases">
        <title>Genomics analysis of Aphanomyces spp. identifies a new class of oomycete effector associated with host adaptation.</title>
        <authorList>
            <person name="Gaulin E."/>
        </authorList>
    </citation>
    <scope>NUCLEOTIDE SEQUENCE [LARGE SCALE GENOMIC DNA]</scope>
    <source>
        <strain evidence="1 2">ATCC 201684</strain>
    </source>
</reference>
<keyword evidence="2" id="KW-1185">Reference proteome</keyword>
<dbReference type="AlphaFoldDB" id="A0A6G0XGD4"/>